<proteinExistence type="predicted"/>
<dbReference type="GO" id="GO:0016887">
    <property type="term" value="F:ATP hydrolysis activity"/>
    <property type="evidence" value="ECO:0007669"/>
    <property type="project" value="InterPro"/>
</dbReference>
<dbReference type="HOGENOM" id="CLU_000604_1_22_9"/>
<accession>C8W2J1</accession>
<evidence type="ECO:0000313" key="6">
    <source>
        <dbReference type="Proteomes" id="UP000002217"/>
    </source>
</evidence>
<dbReference type="PROSITE" id="PS00211">
    <property type="entry name" value="ABC_TRANSPORTER_1"/>
    <property type="match status" value="1"/>
</dbReference>
<sequence>MVLSMSEKTAILLKDVKKVYDMGETQILALQGINLAIREGEMAAIMGSSGSGKSTLLNILGCLDTPTEGRYDLDGENVSRMDKNQLAAIRNRKIGFVFQGFNLLGKVSVMANIQLPMVYAGTHKKDMVDRAKEALEWVGLSKYMHHYPSQMSGGQQQRVAIARALVNNPSMLLADEPTGALDSKTSIEIISVIQMLNIEKGITVVMVTHEKDISLYCRRLINVKDGRIINDSPVLKRRNAAMDLSEFNREAEGALI</sequence>
<dbReference type="InterPro" id="IPR003593">
    <property type="entry name" value="AAA+_ATPase"/>
</dbReference>
<gene>
    <name evidence="5" type="ordered locus">Dtox_2919</name>
</gene>
<dbReference type="AlphaFoldDB" id="C8W2J1"/>
<dbReference type="CDD" id="cd03255">
    <property type="entry name" value="ABC_MJ0796_LolCDE_FtsE"/>
    <property type="match status" value="1"/>
</dbReference>
<evidence type="ECO:0000256" key="3">
    <source>
        <dbReference type="ARBA" id="ARBA00022840"/>
    </source>
</evidence>
<dbReference type="Proteomes" id="UP000002217">
    <property type="component" value="Chromosome"/>
</dbReference>
<dbReference type="InterPro" id="IPR017871">
    <property type="entry name" value="ABC_transporter-like_CS"/>
</dbReference>
<dbReference type="InterPro" id="IPR003439">
    <property type="entry name" value="ABC_transporter-like_ATP-bd"/>
</dbReference>
<evidence type="ECO:0000256" key="1">
    <source>
        <dbReference type="ARBA" id="ARBA00022448"/>
    </source>
</evidence>
<dbReference type="GO" id="GO:0022857">
    <property type="term" value="F:transmembrane transporter activity"/>
    <property type="evidence" value="ECO:0007669"/>
    <property type="project" value="TreeGrafter"/>
</dbReference>
<dbReference type="KEGG" id="dae:Dtox_2919"/>
<dbReference type="Pfam" id="PF00005">
    <property type="entry name" value="ABC_tran"/>
    <property type="match status" value="1"/>
</dbReference>
<evidence type="ECO:0000313" key="5">
    <source>
        <dbReference type="EMBL" id="ACV63675.1"/>
    </source>
</evidence>
<dbReference type="Gene3D" id="3.40.50.300">
    <property type="entry name" value="P-loop containing nucleotide triphosphate hydrolases"/>
    <property type="match status" value="1"/>
</dbReference>
<dbReference type="SMART" id="SM00382">
    <property type="entry name" value="AAA"/>
    <property type="match status" value="1"/>
</dbReference>
<dbReference type="PROSITE" id="PS50893">
    <property type="entry name" value="ABC_TRANSPORTER_2"/>
    <property type="match status" value="1"/>
</dbReference>
<keyword evidence="3" id="KW-0067">ATP-binding</keyword>
<dbReference type="SUPFAM" id="SSF52540">
    <property type="entry name" value="P-loop containing nucleoside triphosphate hydrolases"/>
    <property type="match status" value="1"/>
</dbReference>
<dbReference type="EMBL" id="CP001720">
    <property type="protein sequence ID" value="ACV63675.1"/>
    <property type="molecule type" value="Genomic_DNA"/>
</dbReference>
<keyword evidence="6" id="KW-1185">Reference proteome</keyword>
<dbReference type="InterPro" id="IPR017911">
    <property type="entry name" value="MacB-like_ATP-bd"/>
</dbReference>
<evidence type="ECO:0000259" key="4">
    <source>
        <dbReference type="PROSITE" id="PS50893"/>
    </source>
</evidence>
<dbReference type="InterPro" id="IPR027417">
    <property type="entry name" value="P-loop_NTPase"/>
</dbReference>
<protein>
    <submittedName>
        <fullName evidence="5">ABC transporter related</fullName>
    </submittedName>
</protein>
<keyword evidence="2" id="KW-0547">Nucleotide-binding</keyword>
<dbReference type="GO" id="GO:0098796">
    <property type="term" value="C:membrane protein complex"/>
    <property type="evidence" value="ECO:0007669"/>
    <property type="project" value="UniProtKB-ARBA"/>
</dbReference>
<feature type="domain" description="ABC transporter" evidence="4">
    <location>
        <begin position="11"/>
        <end position="250"/>
    </location>
</feature>
<dbReference type="eggNOG" id="COG1136">
    <property type="taxonomic scope" value="Bacteria"/>
</dbReference>
<dbReference type="GO" id="GO:0005524">
    <property type="term" value="F:ATP binding"/>
    <property type="evidence" value="ECO:0007669"/>
    <property type="project" value="UniProtKB-KW"/>
</dbReference>
<dbReference type="GO" id="GO:0005886">
    <property type="term" value="C:plasma membrane"/>
    <property type="evidence" value="ECO:0007669"/>
    <property type="project" value="TreeGrafter"/>
</dbReference>
<organism evidence="5 6">
    <name type="scientific">Desulfofarcimen acetoxidans (strain ATCC 49208 / DSM 771 / KCTC 5769 / VKM B-1644 / 5575)</name>
    <name type="common">Desulfotomaculum acetoxidans</name>
    <dbReference type="NCBI Taxonomy" id="485916"/>
    <lineage>
        <taxon>Bacteria</taxon>
        <taxon>Bacillati</taxon>
        <taxon>Bacillota</taxon>
        <taxon>Clostridia</taxon>
        <taxon>Eubacteriales</taxon>
        <taxon>Peptococcaceae</taxon>
        <taxon>Desulfofarcimen</taxon>
    </lineage>
</organism>
<dbReference type="InterPro" id="IPR015854">
    <property type="entry name" value="ABC_transpr_LolD-like"/>
</dbReference>
<reference evidence="5 6" key="1">
    <citation type="journal article" date="2009" name="Stand. Genomic Sci.">
        <title>Complete genome sequence of Desulfotomaculum acetoxidans type strain (5575).</title>
        <authorList>
            <person name="Spring S."/>
            <person name="Lapidus A."/>
            <person name="Schroder M."/>
            <person name="Gleim D."/>
            <person name="Sims D."/>
            <person name="Meincke L."/>
            <person name="Glavina Del Rio T."/>
            <person name="Tice H."/>
            <person name="Copeland A."/>
            <person name="Cheng J.F."/>
            <person name="Lucas S."/>
            <person name="Chen F."/>
            <person name="Nolan M."/>
            <person name="Bruce D."/>
            <person name="Goodwin L."/>
            <person name="Pitluck S."/>
            <person name="Ivanova N."/>
            <person name="Mavromatis K."/>
            <person name="Mikhailova N."/>
            <person name="Pati A."/>
            <person name="Chen A."/>
            <person name="Palaniappan K."/>
            <person name="Land M."/>
            <person name="Hauser L."/>
            <person name="Chang Y.J."/>
            <person name="Jeffries C.D."/>
            <person name="Chain P."/>
            <person name="Saunders E."/>
            <person name="Brettin T."/>
            <person name="Detter J.C."/>
            <person name="Goker M."/>
            <person name="Bristow J."/>
            <person name="Eisen J.A."/>
            <person name="Markowitz V."/>
            <person name="Hugenholtz P."/>
            <person name="Kyrpides N.C."/>
            <person name="Klenk H.P."/>
            <person name="Han C."/>
        </authorList>
    </citation>
    <scope>NUCLEOTIDE SEQUENCE [LARGE SCALE GENOMIC DNA]</scope>
    <source>
        <strain evidence="6">ATCC 49208 / DSM 771 / VKM B-1644</strain>
    </source>
</reference>
<keyword evidence="1" id="KW-0813">Transport</keyword>
<name>C8W2J1_DESAS</name>
<dbReference type="PANTHER" id="PTHR24220:SF86">
    <property type="entry name" value="ABC TRANSPORTER ABCH.1"/>
    <property type="match status" value="1"/>
</dbReference>
<dbReference type="STRING" id="485916.Dtox_2919"/>
<dbReference type="FunFam" id="3.40.50.300:FF:000032">
    <property type="entry name" value="Export ABC transporter ATP-binding protein"/>
    <property type="match status" value="1"/>
</dbReference>
<evidence type="ECO:0000256" key="2">
    <source>
        <dbReference type="ARBA" id="ARBA00022741"/>
    </source>
</evidence>
<dbReference type="PANTHER" id="PTHR24220">
    <property type="entry name" value="IMPORT ATP-BINDING PROTEIN"/>
    <property type="match status" value="1"/>
</dbReference>